<dbReference type="PROSITE" id="PS51486">
    <property type="entry name" value="REKLES"/>
    <property type="match status" value="1"/>
</dbReference>
<protein>
    <submittedName>
        <fullName evidence="3">Protein dead ringer (inferred by orthology to a D. melanogaster protein)</fullName>
    </submittedName>
</protein>
<reference evidence="3" key="1">
    <citation type="submission" date="2017-02" db="UniProtKB">
        <authorList>
            <consortium name="WormBaseParasite"/>
        </authorList>
    </citation>
    <scope>IDENTIFICATION</scope>
</reference>
<accession>A0A0M3IZV1</accession>
<feature type="compositionally biased region" description="Polar residues" evidence="1">
    <location>
        <begin position="57"/>
        <end position="84"/>
    </location>
</feature>
<feature type="domain" description="REKLES" evidence="2">
    <location>
        <begin position="51"/>
        <end position="190"/>
    </location>
</feature>
<sequence length="218" mass="23408">LTDNWPYSGLEDDSGLTPSASQQAALVAAYRVEQLAALEAQQRQFERVQRAAVEAVSRQSSVTHPSLQRQTSISGRESTSSVDSSDVICPTKRLRTSSFSSGVNANTNNHAISSNTMNNANSNHNNTNDETSTSISCNNLINDRLFANLPSAHLKITSRDGSGTENSLVVSMEINGTMYQGVLFALADSSTTQSVVPNDVSSSTITPRNFMNSFKIGL</sequence>
<name>A0A0M3IZV1_ANISI</name>
<evidence type="ECO:0000259" key="2">
    <source>
        <dbReference type="PROSITE" id="PS51486"/>
    </source>
</evidence>
<evidence type="ECO:0000313" key="3">
    <source>
        <dbReference type="WBParaSite" id="ASIM_0000078401-mRNA-1"/>
    </source>
</evidence>
<dbReference type="WBParaSite" id="ASIM_0000078401-mRNA-1">
    <property type="protein sequence ID" value="ASIM_0000078401-mRNA-1"/>
    <property type="gene ID" value="ASIM_0000078401"/>
</dbReference>
<dbReference type="AlphaFoldDB" id="A0A0M3IZV1"/>
<organism evidence="3">
    <name type="scientific">Anisakis simplex</name>
    <name type="common">Herring worm</name>
    <dbReference type="NCBI Taxonomy" id="6269"/>
    <lineage>
        <taxon>Eukaryota</taxon>
        <taxon>Metazoa</taxon>
        <taxon>Ecdysozoa</taxon>
        <taxon>Nematoda</taxon>
        <taxon>Chromadorea</taxon>
        <taxon>Rhabditida</taxon>
        <taxon>Spirurina</taxon>
        <taxon>Ascaridomorpha</taxon>
        <taxon>Ascaridoidea</taxon>
        <taxon>Anisakidae</taxon>
        <taxon>Anisakis</taxon>
        <taxon>Anisakis simplex complex</taxon>
    </lineage>
</organism>
<proteinExistence type="predicted"/>
<feature type="region of interest" description="Disordered" evidence="1">
    <location>
        <begin position="55"/>
        <end position="87"/>
    </location>
</feature>
<dbReference type="InterPro" id="IPR023334">
    <property type="entry name" value="REKLES_domain"/>
</dbReference>
<evidence type="ECO:0000256" key="1">
    <source>
        <dbReference type="SAM" id="MobiDB-lite"/>
    </source>
</evidence>